<sequence length="154" mass="16849">MMTNRNGVLAALTQEQRERLMELAREVVFPAGTRIFEEGRTADRFWLIKSGSVTVDVHVPGRRSPTVETLGTGDLLGWSWLIPPRRWNFGAEALSPVRAYQFEAAEVLALLEQDPVLGRAMSTAVAGVVAHRLTAARTRLLDLYAPYGSGAAAS</sequence>
<evidence type="ECO:0000313" key="2">
    <source>
        <dbReference type="Proteomes" id="UP000037185"/>
    </source>
</evidence>
<dbReference type="Proteomes" id="UP000037185">
    <property type="component" value="Unassembled WGS sequence"/>
</dbReference>
<organism evidence="1 2">
    <name type="scientific">Streptomyces fradiae</name>
    <name type="common">Streptomyces roseoflavus</name>
    <dbReference type="NCBI Taxonomy" id="1906"/>
    <lineage>
        <taxon>Bacteria</taxon>
        <taxon>Bacillati</taxon>
        <taxon>Actinomycetota</taxon>
        <taxon>Actinomycetes</taxon>
        <taxon>Kitasatosporales</taxon>
        <taxon>Streptomycetaceae</taxon>
        <taxon>Streptomyces</taxon>
    </lineage>
</organism>
<protein>
    <submittedName>
        <fullName evidence="1">Uncharacterized protein</fullName>
    </submittedName>
</protein>
<evidence type="ECO:0000313" key="1">
    <source>
        <dbReference type="EMBL" id="KNE80053.1"/>
    </source>
</evidence>
<keyword evidence="2" id="KW-1185">Reference proteome</keyword>
<comment type="caution">
    <text evidence="1">The sequence shown here is derived from an EMBL/GenBank/DDBJ whole genome shotgun (WGS) entry which is preliminary data.</text>
</comment>
<accession>A0ACC4W5Z5</accession>
<dbReference type="EMBL" id="LGSP01000061">
    <property type="protein sequence ID" value="KNE80053.1"/>
    <property type="molecule type" value="Genomic_DNA"/>
</dbReference>
<name>A0ACC4W5Z5_STRFR</name>
<proteinExistence type="predicted"/>
<gene>
    <name evidence="1" type="ORF">ADZ36_24170</name>
</gene>
<reference evidence="1" key="1">
    <citation type="submission" date="2015-07" db="EMBL/GenBank/DDBJ databases">
        <title>Draft genome sequence of Streptomyces fradiae, a resistant strain to nitron-oligomycin.</title>
        <authorList>
            <person name="Vatlin A.A."/>
            <person name="Bekker O.B."/>
            <person name="Danilenko V.N."/>
        </authorList>
    </citation>
    <scope>NUCLEOTIDE SEQUENCE</scope>
    <source>
        <strain evidence="1">Olg1-1</strain>
    </source>
</reference>